<evidence type="ECO:0000313" key="7">
    <source>
        <dbReference type="Proteomes" id="UP000443843"/>
    </source>
</evidence>
<feature type="signal peptide" evidence="5">
    <location>
        <begin position="1"/>
        <end position="27"/>
    </location>
</feature>
<organism evidence="6 7">
    <name type="scientific">Pseudooceanicola pacificus</name>
    <dbReference type="NCBI Taxonomy" id="2676438"/>
    <lineage>
        <taxon>Bacteria</taxon>
        <taxon>Pseudomonadati</taxon>
        <taxon>Pseudomonadota</taxon>
        <taxon>Alphaproteobacteria</taxon>
        <taxon>Rhodobacterales</taxon>
        <taxon>Paracoccaceae</taxon>
        <taxon>Pseudooceanicola</taxon>
    </lineage>
</organism>
<reference evidence="6 7" key="1">
    <citation type="submission" date="2019-11" db="EMBL/GenBank/DDBJ databases">
        <title>Pseudooceanicola pacifica sp. nov., isolated from deep-sea sediment of the Pacific Ocean.</title>
        <authorList>
            <person name="Lyu L."/>
        </authorList>
    </citation>
    <scope>NUCLEOTIDE SEQUENCE [LARGE SCALE GENOMIC DNA]</scope>
    <source>
        <strain evidence="6 7">216_PA32_1</strain>
    </source>
</reference>
<dbReference type="InterPro" id="IPR050490">
    <property type="entry name" value="Bact_solute-bd_prot1"/>
</dbReference>
<dbReference type="RefSeq" id="WP_160382273.1">
    <property type="nucleotide sequence ID" value="NZ_WNXQ01000004.1"/>
</dbReference>
<dbReference type="GO" id="GO:0042597">
    <property type="term" value="C:periplasmic space"/>
    <property type="evidence" value="ECO:0007669"/>
    <property type="project" value="UniProtKB-SubCell"/>
</dbReference>
<comment type="similarity">
    <text evidence="2">Belongs to the bacterial solute-binding protein 1 family.</text>
</comment>
<evidence type="ECO:0000256" key="2">
    <source>
        <dbReference type="ARBA" id="ARBA00008520"/>
    </source>
</evidence>
<evidence type="ECO:0000256" key="5">
    <source>
        <dbReference type="SAM" id="SignalP"/>
    </source>
</evidence>
<sequence>MKTITARLLAGSTAIAAVATFAAAANAADTVRIAINQSPWLDSFIEMVDLYESETGNTVELDVVPFTGLLEKIRNSLRAADGDYDIVNVNALWLPEIYSAGYLKPLAEIREGYKLGDGTLSYGGTTYWDSTTGTFSEDGQLLGVPLNGNVQVLYYNSEIYDRLNLEVPQDWDGLIANAKAIQAEGDAYGFVPRAARGSIVYNFTPYAYTQNGAYVTVKGDKSVEVSINSPEVLKALEVYLTLANEAGPPNPGAIAQGEMIQLMSTGRGAQTIGVIAAWGSFENPNESRVAGKIEATLIPAGPTGTRASSAGHWVAGIAGNVSPERQDAALDFLDWFQGLDVQTAYVRAGGVPVRGDLGKTDLGQSEEFRFIEAYSENAANAVMALPFPQANEVSDALALRLNQAVIGELEPAAALNDAADAIAEIFEREGYDVSRLPAL</sequence>
<keyword evidence="7" id="KW-1185">Reference proteome</keyword>
<proteinExistence type="inferred from homology"/>
<keyword evidence="3" id="KW-0813">Transport</keyword>
<dbReference type="AlphaFoldDB" id="A0A844WAH9"/>
<dbReference type="Pfam" id="PF01547">
    <property type="entry name" value="SBP_bac_1"/>
    <property type="match status" value="1"/>
</dbReference>
<evidence type="ECO:0000256" key="1">
    <source>
        <dbReference type="ARBA" id="ARBA00004418"/>
    </source>
</evidence>
<comment type="caution">
    <text evidence="6">The sequence shown here is derived from an EMBL/GenBank/DDBJ whole genome shotgun (WGS) entry which is preliminary data.</text>
</comment>
<dbReference type="InterPro" id="IPR006059">
    <property type="entry name" value="SBP"/>
</dbReference>
<protein>
    <submittedName>
        <fullName evidence="6">Extracellular solute-binding protein</fullName>
    </submittedName>
</protein>
<comment type="subcellular location">
    <subcellularLocation>
        <location evidence="1">Periplasm</location>
    </subcellularLocation>
</comment>
<dbReference type="SUPFAM" id="SSF53850">
    <property type="entry name" value="Periplasmic binding protein-like II"/>
    <property type="match status" value="1"/>
</dbReference>
<accession>A0A844WAH9</accession>
<keyword evidence="4 5" id="KW-0732">Signal</keyword>
<dbReference type="Proteomes" id="UP000443843">
    <property type="component" value="Unassembled WGS sequence"/>
</dbReference>
<dbReference type="EMBL" id="WNXQ01000004">
    <property type="protein sequence ID" value="MWB77993.1"/>
    <property type="molecule type" value="Genomic_DNA"/>
</dbReference>
<name>A0A844WAH9_9RHOB</name>
<evidence type="ECO:0000256" key="3">
    <source>
        <dbReference type="ARBA" id="ARBA00022448"/>
    </source>
</evidence>
<dbReference type="PANTHER" id="PTHR43649">
    <property type="entry name" value="ARABINOSE-BINDING PROTEIN-RELATED"/>
    <property type="match status" value="1"/>
</dbReference>
<dbReference type="Gene3D" id="3.40.190.10">
    <property type="entry name" value="Periplasmic binding protein-like II"/>
    <property type="match status" value="2"/>
</dbReference>
<gene>
    <name evidence="6" type="ORF">GLS40_08170</name>
</gene>
<feature type="chain" id="PRO_5032550557" evidence="5">
    <location>
        <begin position="28"/>
        <end position="439"/>
    </location>
</feature>
<evidence type="ECO:0000256" key="4">
    <source>
        <dbReference type="ARBA" id="ARBA00022729"/>
    </source>
</evidence>
<evidence type="ECO:0000313" key="6">
    <source>
        <dbReference type="EMBL" id="MWB77993.1"/>
    </source>
</evidence>
<dbReference type="PANTHER" id="PTHR43649:SF34">
    <property type="entry name" value="ABC TRANSPORTER PERIPLASMIC-BINDING PROTEIN YCJN-RELATED"/>
    <property type="match status" value="1"/>
</dbReference>